<evidence type="ECO:0000313" key="2">
    <source>
        <dbReference type="Proteomes" id="UP000318478"/>
    </source>
</evidence>
<dbReference type="AlphaFoldDB" id="A0A5C5YM01"/>
<sequence>MPHRSRVRLTPILACLVLAILLGVSGFLLATARVTGSASLPNGMPIEIVAGLGGFGVGELKSLTRISIAGYEIEFHATDIPDTYSIDVDGVRSKHVVRPGENVSLSTTWSGATLEIGGATLELD</sequence>
<dbReference type="Proteomes" id="UP000318478">
    <property type="component" value="Unassembled WGS sequence"/>
</dbReference>
<organism evidence="1 2">
    <name type="scientific">Posidoniimonas polymericola</name>
    <dbReference type="NCBI Taxonomy" id="2528002"/>
    <lineage>
        <taxon>Bacteria</taxon>
        <taxon>Pseudomonadati</taxon>
        <taxon>Planctomycetota</taxon>
        <taxon>Planctomycetia</taxon>
        <taxon>Pirellulales</taxon>
        <taxon>Lacipirellulaceae</taxon>
        <taxon>Posidoniimonas</taxon>
    </lineage>
</organism>
<protein>
    <submittedName>
        <fullName evidence="1">Uncharacterized protein</fullName>
    </submittedName>
</protein>
<evidence type="ECO:0000313" key="1">
    <source>
        <dbReference type="EMBL" id="TWT75991.1"/>
    </source>
</evidence>
<comment type="caution">
    <text evidence="1">The sequence shown here is derived from an EMBL/GenBank/DDBJ whole genome shotgun (WGS) entry which is preliminary data.</text>
</comment>
<reference evidence="1 2" key="1">
    <citation type="submission" date="2019-02" db="EMBL/GenBank/DDBJ databases">
        <title>Deep-cultivation of Planctomycetes and their phenomic and genomic characterization uncovers novel biology.</title>
        <authorList>
            <person name="Wiegand S."/>
            <person name="Jogler M."/>
            <person name="Boedeker C."/>
            <person name="Pinto D."/>
            <person name="Vollmers J."/>
            <person name="Rivas-Marin E."/>
            <person name="Kohn T."/>
            <person name="Peeters S.H."/>
            <person name="Heuer A."/>
            <person name="Rast P."/>
            <person name="Oberbeckmann S."/>
            <person name="Bunk B."/>
            <person name="Jeske O."/>
            <person name="Meyerdierks A."/>
            <person name="Storesund J.E."/>
            <person name="Kallscheuer N."/>
            <person name="Luecker S."/>
            <person name="Lage O.M."/>
            <person name="Pohl T."/>
            <person name="Merkel B.J."/>
            <person name="Hornburger P."/>
            <person name="Mueller R.-W."/>
            <person name="Bruemmer F."/>
            <person name="Labrenz M."/>
            <person name="Spormann A.M."/>
            <person name="Op Den Camp H."/>
            <person name="Overmann J."/>
            <person name="Amann R."/>
            <person name="Jetten M.S.M."/>
            <person name="Mascher T."/>
            <person name="Medema M.H."/>
            <person name="Devos D.P."/>
            <person name="Kaster A.-K."/>
            <person name="Ovreas L."/>
            <person name="Rohde M."/>
            <person name="Galperin M.Y."/>
            <person name="Jogler C."/>
        </authorList>
    </citation>
    <scope>NUCLEOTIDE SEQUENCE [LARGE SCALE GENOMIC DNA]</scope>
    <source>
        <strain evidence="1 2">Pla123a</strain>
    </source>
</reference>
<gene>
    <name evidence="1" type="ORF">Pla123a_27770</name>
</gene>
<name>A0A5C5YM01_9BACT</name>
<accession>A0A5C5YM01</accession>
<proteinExistence type="predicted"/>
<keyword evidence="2" id="KW-1185">Reference proteome</keyword>
<dbReference type="RefSeq" id="WP_146587861.1">
    <property type="nucleotide sequence ID" value="NZ_SJPO01000006.1"/>
</dbReference>
<dbReference type="EMBL" id="SJPO01000006">
    <property type="protein sequence ID" value="TWT75991.1"/>
    <property type="molecule type" value="Genomic_DNA"/>
</dbReference>